<accession>A0A8H6LW00</accession>
<comment type="caution">
    <text evidence="1">The sequence shown here is derived from an EMBL/GenBank/DDBJ whole genome shotgun (WGS) entry which is preliminary data.</text>
</comment>
<proteinExistence type="predicted"/>
<name>A0A8H6LW00_9AGAR</name>
<keyword evidence="2" id="KW-1185">Reference proteome</keyword>
<evidence type="ECO:0000313" key="2">
    <source>
        <dbReference type="Proteomes" id="UP000521943"/>
    </source>
</evidence>
<feature type="non-terminal residue" evidence="1">
    <location>
        <position position="75"/>
    </location>
</feature>
<gene>
    <name evidence="1" type="ORF">DFP72DRAFT_770274</name>
</gene>
<reference evidence="1 2" key="1">
    <citation type="submission" date="2020-07" db="EMBL/GenBank/DDBJ databases">
        <title>Comparative genomics of pyrophilous fungi reveals a link between fire events and developmental genes.</title>
        <authorList>
            <consortium name="DOE Joint Genome Institute"/>
            <person name="Steindorff A.S."/>
            <person name="Carver A."/>
            <person name="Calhoun S."/>
            <person name="Stillman K."/>
            <person name="Liu H."/>
            <person name="Lipzen A."/>
            <person name="Pangilinan J."/>
            <person name="Labutti K."/>
            <person name="Bruns T.D."/>
            <person name="Grigoriev I.V."/>
        </authorList>
    </citation>
    <scope>NUCLEOTIDE SEQUENCE [LARGE SCALE GENOMIC DNA]</scope>
    <source>
        <strain evidence="1 2">CBS 144469</strain>
    </source>
</reference>
<dbReference type="EMBL" id="JACGCI010000167">
    <property type="protein sequence ID" value="KAF6742802.1"/>
    <property type="molecule type" value="Genomic_DNA"/>
</dbReference>
<evidence type="ECO:0000313" key="1">
    <source>
        <dbReference type="EMBL" id="KAF6742802.1"/>
    </source>
</evidence>
<protein>
    <submittedName>
        <fullName evidence="1">Uncharacterized protein</fullName>
    </submittedName>
</protein>
<dbReference type="OrthoDB" id="3061698at2759"/>
<dbReference type="Proteomes" id="UP000521943">
    <property type="component" value="Unassembled WGS sequence"/>
</dbReference>
<sequence>VAIQQHDPALDAIVVTTLPEYPFYTHEDLLRMSRAELLSVARALNARLPAHGQSQIPVDGSVLESVVRARIEVLV</sequence>
<organism evidence="1 2">
    <name type="scientific">Ephemerocybe angulata</name>
    <dbReference type="NCBI Taxonomy" id="980116"/>
    <lineage>
        <taxon>Eukaryota</taxon>
        <taxon>Fungi</taxon>
        <taxon>Dikarya</taxon>
        <taxon>Basidiomycota</taxon>
        <taxon>Agaricomycotina</taxon>
        <taxon>Agaricomycetes</taxon>
        <taxon>Agaricomycetidae</taxon>
        <taxon>Agaricales</taxon>
        <taxon>Agaricineae</taxon>
        <taxon>Psathyrellaceae</taxon>
        <taxon>Ephemerocybe</taxon>
    </lineage>
</organism>
<feature type="non-terminal residue" evidence="1">
    <location>
        <position position="1"/>
    </location>
</feature>
<dbReference type="AlphaFoldDB" id="A0A8H6LW00"/>